<evidence type="ECO:0000313" key="2">
    <source>
        <dbReference type="Proteomes" id="UP000028582"/>
    </source>
</evidence>
<name>A0A081AUT3_PHYNI</name>
<accession>A0A081AUT3</accession>
<evidence type="ECO:0008006" key="3">
    <source>
        <dbReference type="Google" id="ProtNLM"/>
    </source>
</evidence>
<sequence length="405" mass="45152">MSIRSDDYVNFTDDDVITDAPSSTTYLKAGSGHFPSINFLFAKANWRFTTLSFKMPRSPNIKNLSLSVKLDVVLFLSDMATCGRLPRGAISQVALHFSCHRNTIYKVWTVRATISTQRLRNHGPPRAHTDGEIKAKIEAAPVHDRTTLRSLAASTGIPRTQLSRCLNEKNVLERITVVPKPLLTAKRCKFGRSFVNERAGEQKYQFASMHDVVHVDEKDHMQSPRTKPSHEGYVLVAVACPRYDAEGRLTFDGKIGLWPVVETTLALRNSKNRPKGTPITTPVEMTKDIYERLLTQNAIPAVNRIWPGDKKIVDQQDNASPHRGSDRSTVKAAATADGWSITFVSQPPRSPDFNVLDLGWFRSLQALKSSKPTRDIDGLIVAVNTAFDETLRCLLAVATTTTFHI</sequence>
<dbReference type="AlphaFoldDB" id="A0A081AUT3"/>
<gene>
    <name evidence="1" type="ORF">F444_03231</name>
</gene>
<evidence type="ECO:0000313" key="1">
    <source>
        <dbReference type="EMBL" id="ETO82644.1"/>
    </source>
</evidence>
<dbReference type="Proteomes" id="UP000028582">
    <property type="component" value="Unassembled WGS sequence"/>
</dbReference>
<dbReference type="PANTHER" id="PTHR47169">
    <property type="entry name" value="OS01G0541250 PROTEIN"/>
    <property type="match status" value="1"/>
</dbReference>
<dbReference type="OrthoDB" id="121638at2759"/>
<dbReference type="GO" id="GO:0003676">
    <property type="term" value="F:nucleic acid binding"/>
    <property type="evidence" value="ECO:0007669"/>
    <property type="project" value="InterPro"/>
</dbReference>
<organism evidence="1 2">
    <name type="scientific">Phytophthora nicotianae P1976</name>
    <dbReference type="NCBI Taxonomy" id="1317066"/>
    <lineage>
        <taxon>Eukaryota</taxon>
        <taxon>Sar</taxon>
        <taxon>Stramenopiles</taxon>
        <taxon>Oomycota</taxon>
        <taxon>Peronosporomycetes</taxon>
        <taxon>Peronosporales</taxon>
        <taxon>Peronosporaceae</taxon>
        <taxon>Phytophthora</taxon>
    </lineage>
</organism>
<dbReference type="InterPro" id="IPR036397">
    <property type="entry name" value="RNaseH_sf"/>
</dbReference>
<protein>
    <recommendedName>
        <fullName evidence="3">Tc1-like transposase DDE domain-containing protein</fullName>
    </recommendedName>
</protein>
<dbReference type="Gene3D" id="3.30.420.10">
    <property type="entry name" value="Ribonuclease H-like superfamily/Ribonuclease H"/>
    <property type="match status" value="1"/>
</dbReference>
<dbReference type="EMBL" id="ANJA01000660">
    <property type="protein sequence ID" value="ETO82644.1"/>
    <property type="molecule type" value="Genomic_DNA"/>
</dbReference>
<proteinExistence type="predicted"/>
<comment type="caution">
    <text evidence="1">The sequence shown here is derived from an EMBL/GenBank/DDBJ whole genome shotgun (WGS) entry which is preliminary data.</text>
</comment>
<reference evidence="1 2" key="1">
    <citation type="submission" date="2013-11" db="EMBL/GenBank/DDBJ databases">
        <title>The Genome Sequence of Phytophthora parasitica P1976.</title>
        <authorList>
            <consortium name="The Broad Institute Genomics Platform"/>
            <person name="Russ C."/>
            <person name="Tyler B."/>
            <person name="Panabieres F."/>
            <person name="Shan W."/>
            <person name="Tripathy S."/>
            <person name="Grunwald N."/>
            <person name="Machado M."/>
            <person name="Johnson C.S."/>
            <person name="Walker B."/>
            <person name="Young S."/>
            <person name="Zeng Q."/>
            <person name="Gargeya S."/>
            <person name="Fitzgerald M."/>
            <person name="Haas B."/>
            <person name="Abouelleil A."/>
            <person name="Allen A.W."/>
            <person name="Alvarado L."/>
            <person name="Arachchi H.M."/>
            <person name="Berlin A.M."/>
            <person name="Chapman S.B."/>
            <person name="Gainer-Dewar J."/>
            <person name="Goldberg J."/>
            <person name="Griggs A."/>
            <person name="Gujja S."/>
            <person name="Hansen M."/>
            <person name="Howarth C."/>
            <person name="Imamovic A."/>
            <person name="Ireland A."/>
            <person name="Larimer J."/>
            <person name="McCowan C."/>
            <person name="Murphy C."/>
            <person name="Pearson M."/>
            <person name="Poon T.W."/>
            <person name="Priest M."/>
            <person name="Roberts A."/>
            <person name="Saif S."/>
            <person name="Shea T."/>
            <person name="Sisk P."/>
            <person name="Sykes S."/>
            <person name="Wortman J."/>
            <person name="Nusbaum C."/>
            <person name="Birren B."/>
        </authorList>
    </citation>
    <scope>NUCLEOTIDE SEQUENCE [LARGE SCALE GENOMIC DNA]</scope>
    <source>
        <strain evidence="1 2">P1976</strain>
    </source>
</reference>